<dbReference type="Gene3D" id="3.40.50.1820">
    <property type="entry name" value="alpha/beta hydrolase"/>
    <property type="match status" value="2"/>
</dbReference>
<accession>A0A6A6CIS3</accession>
<evidence type="ECO:0000313" key="6">
    <source>
        <dbReference type="Proteomes" id="UP000799537"/>
    </source>
</evidence>
<sequence length="489" mass="53199">MLTHTPVQPAPHNDLVVTISSGTYAGLIDGTTPDVRQWRRLPFGLPPVGERRWLPPEPVEPNNDTRIQDATKYPPSCPQYLTAAPSIWNFLVPQFTIATVGQNKTARAYANSASEDCLYLAVWAPRRQRERLPVIMFITGGAFVNGGVDVPYQIPAQWVQRTRSHIVVTINYRLGIMGFPGTPALDQVNVGLWDQRAALEWVRESIAAFGGDPEKITLWGQSAGAISAEFQSFIEYDDPIARGYVMTSGSFGSGFTSANRTGLSFSAVAAHFGCRNSTAPASELACMRQVPAERLVTVASTLPGISFHPVQDNKTVFTDYVARYKSGQFAHKPAIYSTNTNDATGDLPFPPNPASVNTTIERIITDKVYNCPAATSSRLRSAFNPHVYRYQNAANFSNVSPVPWLGAYHFSDLAYIFGTDPDFRGASGAYENEVSRGLQDLVGAFVRDPEGVPGWPVFGEGRMVRTGRVGGPAVEVVEEGVVDAGCSVD</sequence>
<dbReference type="GeneID" id="54563907"/>
<dbReference type="Proteomes" id="UP000799537">
    <property type="component" value="Unassembled WGS sequence"/>
</dbReference>
<protein>
    <recommendedName>
        <fullName evidence="3">Carboxylic ester hydrolase</fullName>
        <ecNumber evidence="3">3.1.1.-</ecNumber>
    </recommendedName>
</protein>
<dbReference type="InterPro" id="IPR019826">
    <property type="entry name" value="Carboxylesterase_B_AS"/>
</dbReference>
<evidence type="ECO:0000256" key="2">
    <source>
        <dbReference type="ARBA" id="ARBA00022801"/>
    </source>
</evidence>
<gene>
    <name evidence="5" type="ORF">M409DRAFT_36906</name>
</gene>
<dbReference type="Pfam" id="PF00135">
    <property type="entry name" value="COesterase"/>
    <property type="match status" value="2"/>
</dbReference>
<comment type="similarity">
    <text evidence="1 3">Belongs to the type-B carboxylesterase/lipase family.</text>
</comment>
<keyword evidence="6" id="KW-1185">Reference proteome</keyword>
<dbReference type="PROSITE" id="PS00122">
    <property type="entry name" value="CARBOXYLESTERASE_B_1"/>
    <property type="match status" value="1"/>
</dbReference>
<dbReference type="OrthoDB" id="408631at2759"/>
<dbReference type="PANTHER" id="PTHR43918">
    <property type="entry name" value="ACETYLCHOLINESTERASE"/>
    <property type="match status" value="1"/>
</dbReference>
<evidence type="ECO:0000256" key="3">
    <source>
        <dbReference type="RuleBase" id="RU361235"/>
    </source>
</evidence>
<feature type="domain" description="Carboxylesterase type B" evidence="4">
    <location>
        <begin position="14"/>
        <end position="345"/>
    </location>
</feature>
<name>A0A6A6CIS3_ZASCE</name>
<dbReference type="InterPro" id="IPR029058">
    <property type="entry name" value="AB_hydrolase_fold"/>
</dbReference>
<dbReference type="SUPFAM" id="SSF53474">
    <property type="entry name" value="alpha/beta-Hydrolases"/>
    <property type="match status" value="1"/>
</dbReference>
<dbReference type="RefSeq" id="XP_033666195.1">
    <property type="nucleotide sequence ID" value="XM_033810635.1"/>
</dbReference>
<dbReference type="InterPro" id="IPR002018">
    <property type="entry name" value="CarbesteraseB"/>
</dbReference>
<evidence type="ECO:0000259" key="4">
    <source>
        <dbReference type="Pfam" id="PF00135"/>
    </source>
</evidence>
<feature type="domain" description="Carboxylesterase type B" evidence="4">
    <location>
        <begin position="353"/>
        <end position="448"/>
    </location>
</feature>
<proteinExistence type="inferred from homology"/>
<evidence type="ECO:0000256" key="1">
    <source>
        <dbReference type="ARBA" id="ARBA00005964"/>
    </source>
</evidence>
<evidence type="ECO:0000313" key="5">
    <source>
        <dbReference type="EMBL" id="KAF2165306.1"/>
    </source>
</evidence>
<organism evidence="5 6">
    <name type="scientific">Zasmidium cellare ATCC 36951</name>
    <dbReference type="NCBI Taxonomy" id="1080233"/>
    <lineage>
        <taxon>Eukaryota</taxon>
        <taxon>Fungi</taxon>
        <taxon>Dikarya</taxon>
        <taxon>Ascomycota</taxon>
        <taxon>Pezizomycotina</taxon>
        <taxon>Dothideomycetes</taxon>
        <taxon>Dothideomycetidae</taxon>
        <taxon>Mycosphaerellales</taxon>
        <taxon>Mycosphaerellaceae</taxon>
        <taxon>Zasmidium</taxon>
    </lineage>
</organism>
<dbReference type="InterPro" id="IPR050654">
    <property type="entry name" value="AChE-related_enzymes"/>
</dbReference>
<dbReference type="GO" id="GO:0052689">
    <property type="term" value="F:carboxylic ester hydrolase activity"/>
    <property type="evidence" value="ECO:0007669"/>
    <property type="project" value="TreeGrafter"/>
</dbReference>
<keyword evidence="2 3" id="KW-0378">Hydrolase</keyword>
<reference evidence="5" key="1">
    <citation type="journal article" date="2020" name="Stud. Mycol.">
        <title>101 Dothideomycetes genomes: a test case for predicting lifestyles and emergence of pathogens.</title>
        <authorList>
            <person name="Haridas S."/>
            <person name="Albert R."/>
            <person name="Binder M."/>
            <person name="Bloem J."/>
            <person name="Labutti K."/>
            <person name="Salamov A."/>
            <person name="Andreopoulos B."/>
            <person name="Baker S."/>
            <person name="Barry K."/>
            <person name="Bills G."/>
            <person name="Bluhm B."/>
            <person name="Cannon C."/>
            <person name="Castanera R."/>
            <person name="Culley D."/>
            <person name="Daum C."/>
            <person name="Ezra D."/>
            <person name="Gonzalez J."/>
            <person name="Henrissat B."/>
            <person name="Kuo A."/>
            <person name="Liang C."/>
            <person name="Lipzen A."/>
            <person name="Lutzoni F."/>
            <person name="Magnuson J."/>
            <person name="Mondo S."/>
            <person name="Nolan M."/>
            <person name="Ohm R."/>
            <person name="Pangilinan J."/>
            <person name="Park H.-J."/>
            <person name="Ramirez L."/>
            <person name="Alfaro M."/>
            <person name="Sun H."/>
            <person name="Tritt A."/>
            <person name="Yoshinaga Y."/>
            <person name="Zwiers L.-H."/>
            <person name="Turgeon B."/>
            <person name="Goodwin S."/>
            <person name="Spatafora J."/>
            <person name="Crous P."/>
            <person name="Grigoriev I."/>
        </authorList>
    </citation>
    <scope>NUCLEOTIDE SEQUENCE</scope>
    <source>
        <strain evidence="5">ATCC 36951</strain>
    </source>
</reference>
<dbReference type="AlphaFoldDB" id="A0A6A6CIS3"/>
<dbReference type="PANTHER" id="PTHR43918:SF4">
    <property type="entry name" value="CARBOXYLIC ESTER HYDROLASE"/>
    <property type="match status" value="1"/>
</dbReference>
<dbReference type="EMBL" id="ML993600">
    <property type="protein sequence ID" value="KAF2165306.1"/>
    <property type="molecule type" value="Genomic_DNA"/>
</dbReference>
<dbReference type="EC" id="3.1.1.-" evidence="3"/>